<feature type="non-terminal residue" evidence="1">
    <location>
        <position position="1"/>
    </location>
</feature>
<evidence type="ECO:0000313" key="1">
    <source>
        <dbReference type="EMBL" id="KAL0200678.1"/>
    </source>
</evidence>
<feature type="non-terminal residue" evidence="1">
    <location>
        <position position="96"/>
    </location>
</feature>
<dbReference type="Proteomes" id="UP001529510">
    <property type="component" value="Unassembled WGS sequence"/>
</dbReference>
<organism evidence="1 2">
    <name type="scientific">Cirrhinus mrigala</name>
    <name type="common">Mrigala</name>
    <dbReference type="NCBI Taxonomy" id="683832"/>
    <lineage>
        <taxon>Eukaryota</taxon>
        <taxon>Metazoa</taxon>
        <taxon>Chordata</taxon>
        <taxon>Craniata</taxon>
        <taxon>Vertebrata</taxon>
        <taxon>Euteleostomi</taxon>
        <taxon>Actinopterygii</taxon>
        <taxon>Neopterygii</taxon>
        <taxon>Teleostei</taxon>
        <taxon>Ostariophysi</taxon>
        <taxon>Cypriniformes</taxon>
        <taxon>Cyprinidae</taxon>
        <taxon>Labeoninae</taxon>
        <taxon>Labeonini</taxon>
        <taxon>Cirrhinus</taxon>
    </lineage>
</organism>
<proteinExistence type="predicted"/>
<reference evidence="1 2" key="1">
    <citation type="submission" date="2024-05" db="EMBL/GenBank/DDBJ databases">
        <title>Genome sequencing and assembly of Indian major carp, Cirrhinus mrigala (Hamilton, 1822).</title>
        <authorList>
            <person name="Mohindra V."/>
            <person name="Chowdhury L.M."/>
            <person name="Lal K."/>
            <person name="Jena J.K."/>
        </authorList>
    </citation>
    <scope>NUCLEOTIDE SEQUENCE [LARGE SCALE GENOMIC DNA]</scope>
    <source>
        <strain evidence="1">CM1030</strain>
        <tissue evidence="1">Blood</tissue>
    </source>
</reference>
<evidence type="ECO:0000313" key="2">
    <source>
        <dbReference type="Proteomes" id="UP001529510"/>
    </source>
</evidence>
<keyword evidence="2" id="KW-1185">Reference proteome</keyword>
<accession>A0ABD0RQ69</accession>
<gene>
    <name evidence="1" type="ORF">M9458_003865</name>
</gene>
<sequence>SLRPMRLYSTVKQNTGKKKKMLETQTIMVKSPDLMAYSVALHSLVSHEFVPFSCSTPTSTNTGPALKKDTIQRTKMTPRTRPLVTTTFALRGKQIA</sequence>
<comment type="caution">
    <text evidence="1">The sequence shown here is derived from an EMBL/GenBank/DDBJ whole genome shotgun (WGS) entry which is preliminary data.</text>
</comment>
<name>A0ABD0RQ69_CIRMR</name>
<dbReference type="EMBL" id="JAMKFB020000002">
    <property type="protein sequence ID" value="KAL0200678.1"/>
    <property type="molecule type" value="Genomic_DNA"/>
</dbReference>
<protein>
    <submittedName>
        <fullName evidence="1">Uncharacterized protein</fullName>
    </submittedName>
</protein>
<dbReference type="AlphaFoldDB" id="A0ABD0RQ69"/>